<feature type="region of interest" description="Disordered" evidence="7">
    <location>
        <begin position="1993"/>
        <end position="2021"/>
    </location>
</feature>
<feature type="region of interest" description="Disordered" evidence="7">
    <location>
        <begin position="1"/>
        <end position="72"/>
    </location>
</feature>
<evidence type="ECO:0000256" key="5">
    <source>
        <dbReference type="PROSITE-ProRule" id="PRU00146"/>
    </source>
</evidence>
<dbReference type="Pfam" id="PF00271">
    <property type="entry name" value="Helicase_C"/>
    <property type="match status" value="1"/>
</dbReference>
<keyword evidence="2 5" id="KW-0863">Zinc-finger</keyword>
<dbReference type="PROSITE" id="PS50016">
    <property type="entry name" value="ZF_PHD_2"/>
    <property type="match status" value="1"/>
</dbReference>
<name>A0AAD7QGS7_QUISA</name>
<feature type="region of interest" description="Disordered" evidence="7">
    <location>
        <begin position="117"/>
        <end position="152"/>
    </location>
</feature>
<dbReference type="InterPro" id="IPR013083">
    <property type="entry name" value="Znf_RING/FYVE/PHD"/>
</dbReference>
<evidence type="ECO:0000259" key="9">
    <source>
        <dbReference type="PROSITE" id="PS50016"/>
    </source>
</evidence>
<keyword evidence="12" id="KW-1185">Reference proteome</keyword>
<evidence type="ECO:0000256" key="6">
    <source>
        <dbReference type="SAM" id="Coils"/>
    </source>
</evidence>
<dbReference type="SMART" id="SM00249">
    <property type="entry name" value="PHD"/>
    <property type="match status" value="1"/>
</dbReference>
<sequence length="2428" mass="267959">MANDTHSSGKSKDKENKNSKGCNSKGKGKINSGPSSTRKSARIQKLTPTPAINGEPERVEQQTTPSPLRRSKGLRIVPLQILWGQRKLIKAQDRLMKSRSRHARAYRSMFNSKKANVAGPHEECNGMDKLSSHGGSKRGGKVDTSGSTSVKETSENDVTVKICLESQKNSFIEDKSESEVGGCMEVVSKSGNCSPLPSNDNSAKEMSEGSERVQVGICAEDTLLILSLRNSTSKELAPSKRKRNITNSISDAYATISNNDICKTGDFFETCGTLLKKKRVDHDARMEEACPCSTDLNQETLGPSGAKDRGEIEASISLGLAVQGNICVQQNGSSIDFQKDGDLNLCLICKLEGKLLFCDGKGCNRCYHLSCLEPPIVDVPYGVWHCHACVKKKIESGVHSVSEGVESIWDTREVDASDINGSKSQKQFLVKYRGLAHVHNLWLPESQLHLEAPSLLRKFNENYKDIRWKSDWSMPHRLLQKRQLTSTTEHDDYNSRHAGDNFDCHYEWLVKWCGLGYEHATWELENASFLCSPEGQSLIRDYEDRRKRANGVTSISAVDKRLDRESSIIKLSELPAGVPPGSDNNRLHAVNKLLEHRHKNQNAIVVDDQDRIMKLVAFVLSLQSHVSRPFLIISTPAAIHSWEDKFLHLAPSFDAIVYNGTKEMRQSIRKLVFYGEGGCIMFQALITLPEVILEDIDVLGCIEWEAVIVDDCQCSEVSTHFEQLKVLRADMRILLASGQLKDSVAEYINMLALLDSDGDKSKFDGLISNCNDNIAQLKDKFSRYIAHGCKADTSRFVEYWVPVAISNVQLDQYCATLLSNALALRSSSKNDPVGALRDVLISTRKCCDHPYIVDPSLQDVLAKGLQAVEYLDVGIRASGKLQLLDRMLMEIKKQGLRVLILFESIGGSGRDSIGDILDDFLRQRYGPDSYERVDKGLLYSKKQAALKMFNNKDCGRFVFLLETCACLPGIKLSSVDSVIIFDSDWNPMNDIRSLQKITLDSQIEKIKIFRLYSSSTVEEKVLILAKQDKTLDSNLQYLSRSTSHMLLMWGASCLFDDLEVFHCGNTPCSVVNTFSGQSLLGEVVHEFSSILSQDEEDNRTSKFSNILNIKQSGGTYTTNLSLLGERKASLMDDGPPHMFWTKLLEGKHPRWKYSSGLFSRNRKRVQQLDDSVNRQDTESDDIVKKRKKVVNNCVDQASLKSGVEGNIFSGSWEGNVSQSFPCPTNCTSDSLRASYEKSLAYHKMVESLRATKLRDAQNSLHLLLKQEVAKLCDILHLPDNVKDMVEKFLEYVLNNHHVNKEPVSVLQAFQISLCWTAASLLKHKIDHKASLMLAKEQLHFDCKKEEADYVYSMLRCLKKKFLHRTGLFSVLDSDTQVYSSPSVVREVDLAEKDITKSIKEIQKKCQKKLKKLLQKQQEWKCHVDRTYEEKKEELERKHRIESSVIRTCTFNPTIITDKLNILDNEYAQRVEELKWQHDTQLNELEKMHLEARQKNVSLESDHFDEEKNLENIANDMSGIGVGLFNVSEIDSSKGVACGIVVEPGTFPLENNSDNNKLDTVISGAGSTSEEHSSSGSLCDNNGNAVSLYSHSRGQNPNGVTVSIGDEGVIPLVMHENDSTCGGMENAIASELPSSERQICDGRISGVPSGEGPLEACETGSSSCGVDKVSTSGLPSSEKGVLDQNTLPLLDQQSPFEVVEIVSSINNVENAASMHPSSSEERIPDGVTISIPEIVGSRNDINNVFTMSSPLSVEQTPVGTRISVPDREVSLVLPGTTCSIISPEDVVSVNPPSYMEQIPDGATTSMHDREVPLRVSSNVSSSDGPDGVVSLYLPPSKEPISTEASLSIPETEGQIPVDISETTSDVVEFHNDKESHGVDAISLGNTTEPDQQAYSPEPPMLGSPSGQPLIIPSQVAEISICQDPNLAGPILHLQDQCTLQATSTGVIDGDATAIEIHSSSEHVELASCPVNAVRSDRSSHKTMVMAPVEQTQLLPSTESIHSSQDLSNSPSGTGIEHQPSSAEDISNHIARIPVQTVEVSNQSVAQSVSNSEHYPGNTAPANGLGTLLADTRTVSNTSQFNNRPLQNASQVASRMPLASHYDPLHIELERIRKETDQTIKNHEDMKLRLNAECEKEIEQVVSQIRTKYDNKIQEIEVEFVGKKKHLDTSHNVVLMNKILAEAFRSKCMDLKVSGALGMHQDASFAQQLLQLSRLQNVQRPSMVAGLSSSGPPAAIFRSISSTASTQITQPLVQAAYQQSAIMSSDSTRPPHINSISPHTFNHQAGSEMRAPAPHLQPFRPSTSMHSISHPMLPRGMSNQQAPNGLPATSPQFPQLPPRIPPPTYQSSSHHVALRPEAAGTSAASNFTVPALELLMEMNHRSAANSLSSIPRRPDLVSSNLPQFGLCTRMHANSVHSHPNADVVCLSDDD</sequence>
<dbReference type="InterPro" id="IPR001965">
    <property type="entry name" value="Znf_PHD"/>
</dbReference>
<dbReference type="InterPro" id="IPR019786">
    <property type="entry name" value="Zinc_finger_PHD-type_CS"/>
</dbReference>
<proteinExistence type="predicted"/>
<protein>
    <submittedName>
        <fullName evidence="11">Helicase protein MOM1-like</fullName>
    </submittedName>
</protein>
<dbReference type="Gene3D" id="3.40.50.10810">
    <property type="entry name" value="Tandem AAA-ATPase domain"/>
    <property type="match status" value="1"/>
</dbReference>
<keyword evidence="11" id="KW-0547">Nucleotide-binding</keyword>
<dbReference type="PROSITE" id="PS01359">
    <property type="entry name" value="ZF_PHD_1"/>
    <property type="match status" value="1"/>
</dbReference>
<accession>A0AAD7QGS7</accession>
<dbReference type="InterPro" id="IPR056882">
    <property type="entry name" value="MOM1_dom"/>
</dbReference>
<dbReference type="InterPro" id="IPR049730">
    <property type="entry name" value="SNF2/RAD54-like_C"/>
</dbReference>
<keyword evidence="6" id="KW-0175">Coiled coil</keyword>
<dbReference type="SMART" id="SM00298">
    <property type="entry name" value="CHROMO"/>
    <property type="match status" value="2"/>
</dbReference>
<dbReference type="Gene3D" id="3.30.40.10">
    <property type="entry name" value="Zinc/RING finger domain, C3HC4 (zinc finger)"/>
    <property type="match status" value="1"/>
</dbReference>
<dbReference type="InterPro" id="IPR038718">
    <property type="entry name" value="SNF2-like_sf"/>
</dbReference>
<feature type="domain" description="Helicase C-terminal" evidence="10">
    <location>
        <begin position="883"/>
        <end position="1046"/>
    </location>
</feature>
<organism evidence="11 12">
    <name type="scientific">Quillaja saponaria</name>
    <name type="common">Soap bark tree</name>
    <dbReference type="NCBI Taxonomy" id="32244"/>
    <lineage>
        <taxon>Eukaryota</taxon>
        <taxon>Viridiplantae</taxon>
        <taxon>Streptophyta</taxon>
        <taxon>Embryophyta</taxon>
        <taxon>Tracheophyta</taxon>
        <taxon>Spermatophyta</taxon>
        <taxon>Magnoliopsida</taxon>
        <taxon>eudicotyledons</taxon>
        <taxon>Gunneridae</taxon>
        <taxon>Pentapetalae</taxon>
        <taxon>rosids</taxon>
        <taxon>fabids</taxon>
        <taxon>Fabales</taxon>
        <taxon>Quillajaceae</taxon>
        <taxon>Quillaja</taxon>
    </lineage>
</organism>
<dbReference type="GO" id="GO:0031507">
    <property type="term" value="P:heterochromatin formation"/>
    <property type="evidence" value="ECO:0007669"/>
    <property type="project" value="InterPro"/>
</dbReference>
<evidence type="ECO:0000259" key="10">
    <source>
        <dbReference type="PROSITE" id="PS51194"/>
    </source>
</evidence>
<dbReference type="SUPFAM" id="SSF54160">
    <property type="entry name" value="Chromo domain-like"/>
    <property type="match status" value="2"/>
</dbReference>
<keyword evidence="1" id="KW-0479">Metal-binding</keyword>
<evidence type="ECO:0000313" key="12">
    <source>
        <dbReference type="Proteomes" id="UP001163823"/>
    </source>
</evidence>
<evidence type="ECO:0000256" key="3">
    <source>
        <dbReference type="ARBA" id="ARBA00022801"/>
    </source>
</evidence>
<dbReference type="EMBL" id="JARAOO010000001">
    <property type="protein sequence ID" value="KAJ7981020.1"/>
    <property type="molecule type" value="Genomic_DNA"/>
</dbReference>
<keyword evidence="11" id="KW-0067">ATP-binding</keyword>
<evidence type="ECO:0000256" key="7">
    <source>
        <dbReference type="SAM" id="MobiDB-lite"/>
    </source>
</evidence>
<evidence type="ECO:0000313" key="11">
    <source>
        <dbReference type="EMBL" id="KAJ7981020.1"/>
    </source>
</evidence>
<feature type="compositionally biased region" description="Low complexity" evidence="7">
    <location>
        <begin position="19"/>
        <end position="36"/>
    </location>
</feature>
<keyword evidence="4" id="KW-0862">Zinc</keyword>
<dbReference type="PANTHER" id="PTHR35116">
    <property type="entry name" value="HELICASE PROTEIN MOM1"/>
    <property type="match status" value="1"/>
</dbReference>
<comment type="caution">
    <text evidence="11">The sequence shown here is derived from an EMBL/GenBank/DDBJ whole genome shotgun (WGS) entry which is preliminary data.</text>
</comment>
<dbReference type="Gene3D" id="3.40.50.300">
    <property type="entry name" value="P-loop containing nucleotide triphosphate hydrolases"/>
    <property type="match status" value="1"/>
</dbReference>
<dbReference type="SUPFAM" id="SSF57903">
    <property type="entry name" value="FYVE/PHD zinc finger"/>
    <property type="match status" value="1"/>
</dbReference>
<dbReference type="InterPro" id="IPR016197">
    <property type="entry name" value="Chromo-like_dom_sf"/>
</dbReference>
<dbReference type="Proteomes" id="UP001163823">
    <property type="component" value="Chromosome 1"/>
</dbReference>
<keyword evidence="3" id="KW-0378">Hydrolase</keyword>
<dbReference type="PROSITE" id="PS51194">
    <property type="entry name" value="HELICASE_CTER"/>
    <property type="match status" value="1"/>
</dbReference>
<evidence type="ECO:0000259" key="8">
    <source>
        <dbReference type="PROSITE" id="PS50013"/>
    </source>
</evidence>
<dbReference type="InterPro" id="IPR027417">
    <property type="entry name" value="P-loop_NTPase"/>
</dbReference>
<evidence type="ECO:0000256" key="2">
    <source>
        <dbReference type="ARBA" id="ARBA00022771"/>
    </source>
</evidence>
<dbReference type="GO" id="GO:0008270">
    <property type="term" value="F:zinc ion binding"/>
    <property type="evidence" value="ECO:0007669"/>
    <property type="project" value="UniProtKB-KW"/>
</dbReference>
<feature type="coiled-coil region" evidence="6">
    <location>
        <begin position="2111"/>
        <end position="2138"/>
    </location>
</feature>
<dbReference type="InterPro" id="IPR011011">
    <property type="entry name" value="Znf_FYVE_PHD"/>
</dbReference>
<dbReference type="InterPro" id="IPR000953">
    <property type="entry name" value="Chromo/chromo_shadow_dom"/>
</dbReference>
<dbReference type="KEGG" id="qsa:O6P43_000346"/>
<keyword evidence="11" id="KW-0347">Helicase</keyword>
<dbReference type="PROSITE" id="PS50013">
    <property type="entry name" value="CHROMO_2"/>
    <property type="match status" value="1"/>
</dbReference>
<dbReference type="SUPFAM" id="SSF52540">
    <property type="entry name" value="P-loop containing nucleoside triphosphate hydrolases"/>
    <property type="match status" value="2"/>
</dbReference>
<dbReference type="PANTHER" id="PTHR35116:SF2">
    <property type="entry name" value="ATP-DEPENDENT HELICASE FAMILY PROTEIN-RELATED"/>
    <property type="match status" value="1"/>
</dbReference>
<feature type="domain" description="PHD-type" evidence="9">
    <location>
        <begin position="343"/>
        <end position="392"/>
    </location>
</feature>
<dbReference type="InterPro" id="IPR001650">
    <property type="entry name" value="Helicase_C-like"/>
</dbReference>
<dbReference type="Pfam" id="PF25029">
    <property type="entry name" value="MOM1"/>
    <property type="match status" value="1"/>
</dbReference>
<dbReference type="GO" id="GO:0004386">
    <property type="term" value="F:helicase activity"/>
    <property type="evidence" value="ECO:0007669"/>
    <property type="project" value="UniProtKB-KW"/>
</dbReference>
<dbReference type="GO" id="GO:0016787">
    <property type="term" value="F:hydrolase activity"/>
    <property type="evidence" value="ECO:0007669"/>
    <property type="project" value="UniProtKB-KW"/>
</dbReference>
<dbReference type="Gene3D" id="6.10.250.1310">
    <property type="match status" value="1"/>
</dbReference>
<dbReference type="InterPro" id="IPR019787">
    <property type="entry name" value="Znf_PHD-finger"/>
</dbReference>
<dbReference type="InterPro" id="IPR039322">
    <property type="entry name" value="MOM1"/>
</dbReference>
<gene>
    <name evidence="11" type="ORF">O6P43_000346</name>
</gene>
<reference evidence="11 12" key="1">
    <citation type="journal article" date="2023" name="Science">
        <title>Elucidation of the pathway for biosynthesis of saponin adjuvants from the soapbark tree.</title>
        <authorList>
            <person name="Reed J."/>
            <person name="Orme A."/>
            <person name="El-Demerdash A."/>
            <person name="Owen C."/>
            <person name="Martin L.B.B."/>
            <person name="Misra R.C."/>
            <person name="Kikuchi S."/>
            <person name="Rejzek M."/>
            <person name="Martin A.C."/>
            <person name="Harkess A."/>
            <person name="Leebens-Mack J."/>
            <person name="Louveau T."/>
            <person name="Stephenson M.J."/>
            <person name="Osbourn A."/>
        </authorList>
    </citation>
    <scope>NUCLEOTIDE SEQUENCE [LARGE SCALE GENOMIC DNA]</scope>
    <source>
        <strain evidence="11">S10</strain>
    </source>
</reference>
<dbReference type="Gene3D" id="2.40.50.40">
    <property type="match status" value="2"/>
</dbReference>
<evidence type="ECO:0000256" key="4">
    <source>
        <dbReference type="ARBA" id="ARBA00022833"/>
    </source>
</evidence>
<dbReference type="CDD" id="cd18793">
    <property type="entry name" value="SF2_C_SNF"/>
    <property type="match status" value="1"/>
</dbReference>
<feature type="domain" description="Chromo" evidence="8">
    <location>
        <begin position="403"/>
        <end position="471"/>
    </location>
</feature>
<evidence type="ECO:0000256" key="1">
    <source>
        <dbReference type="ARBA" id="ARBA00022723"/>
    </source>
</evidence>